<keyword evidence="2" id="KW-1185">Reference proteome</keyword>
<reference evidence="2" key="2">
    <citation type="submission" date="2016-02" db="EMBL/GenBank/DDBJ databases">
        <title>Draft genome sequence of five rapidly growing Mycobacterium species.</title>
        <authorList>
            <person name="Katahira K."/>
            <person name="Gotou Y."/>
            <person name="Iida K."/>
            <person name="Ogura Y."/>
            <person name="Hayashi T."/>
        </authorList>
    </citation>
    <scope>NUCLEOTIDE SEQUENCE [LARGE SCALE GENOMIC DNA]</scope>
    <source>
        <strain evidence="2">JCM15654</strain>
    </source>
</reference>
<comment type="caution">
    <text evidence="1">The sequence shown here is derived from an EMBL/GenBank/DDBJ whole genome shotgun (WGS) entry which is preliminary data.</text>
</comment>
<evidence type="ECO:0000313" key="2">
    <source>
        <dbReference type="Proteomes" id="UP000069620"/>
    </source>
</evidence>
<proteinExistence type="predicted"/>
<gene>
    <name evidence="1" type="ORF">RMCB_1975</name>
</gene>
<dbReference type="STRING" id="146020.RMCB_1975"/>
<dbReference type="AlphaFoldDB" id="A0A100VXL6"/>
<dbReference type="Proteomes" id="UP000069620">
    <property type="component" value="Unassembled WGS sequence"/>
</dbReference>
<accession>A0A100VXL6</accession>
<evidence type="ECO:0008006" key="3">
    <source>
        <dbReference type="Google" id="ProtNLM"/>
    </source>
</evidence>
<organism evidence="1 2">
    <name type="scientific">Mycolicibacterium brisbanense</name>
    <dbReference type="NCBI Taxonomy" id="146020"/>
    <lineage>
        <taxon>Bacteria</taxon>
        <taxon>Bacillati</taxon>
        <taxon>Actinomycetota</taxon>
        <taxon>Actinomycetes</taxon>
        <taxon>Mycobacteriales</taxon>
        <taxon>Mycobacteriaceae</taxon>
        <taxon>Mycolicibacterium</taxon>
    </lineage>
</organism>
<protein>
    <recommendedName>
        <fullName evidence="3">Keratin associated protein</fullName>
    </recommendedName>
</protein>
<reference evidence="2" key="1">
    <citation type="journal article" date="2016" name="Genome Announc.">
        <title>Draft Genome Sequences of Five Rapidly Growing Mycobacterium Species, M. thermoresistibile, M. fortuitum subsp. acetamidolyticum, M. canariasense, M. brisbanense, and M. novocastrense.</title>
        <authorList>
            <person name="Katahira K."/>
            <person name="Ogura Y."/>
            <person name="Gotoh Y."/>
            <person name="Hayashi T."/>
        </authorList>
    </citation>
    <scope>NUCLEOTIDE SEQUENCE [LARGE SCALE GENOMIC DNA]</scope>
    <source>
        <strain evidence="2">JCM15654</strain>
    </source>
</reference>
<dbReference type="EMBL" id="BCSX01000020">
    <property type="protein sequence ID" value="GAS87879.1"/>
    <property type="molecule type" value="Genomic_DNA"/>
</dbReference>
<name>A0A100VXL6_9MYCO</name>
<evidence type="ECO:0000313" key="1">
    <source>
        <dbReference type="EMBL" id="GAS87879.1"/>
    </source>
</evidence>
<sequence length="108" mass="10903">MTTQRRDREMLSTSDGTEFNGRCMTMRISLFPSTILAAGAIASAALLAPVANADPDATPQSCAAMGASETMCQSPGDAELYDAPPAVAFYPYGGSGGLIGGGGSGGHR</sequence>